<dbReference type="EMBL" id="FNEN01000004">
    <property type="protein sequence ID" value="SDI68498.1"/>
    <property type="molecule type" value="Genomic_DNA"/>
</dbReference>
<dbReference type="AlphaFoldDB" id="A0A1G8MKF5"/>
<keyword evidence="2" id="KW-1185">Reference proteome</keyword>
<reference evidence="1 2" key="1">
    <citation type="submission" date="2016-10" db="EMBL/GenBank/DDBJ databases">
        <authorList>
            <person name="de Groot N.N."/>
        </authorList>
    </citation>
    <scope>NUCLEOTIDE SEQUENCE [LARGE SCALE GENOMIC DNA]</scope>
    <source>
        <strain evidence="1 2">DSM 21771</strain>
    </source>
</reference>
<gene>
    <name evidence="1" type="ORF">SAMN04488123_104220</name>
</gene>
<sequence>MMEATVFDCKKQEGYSSFYYPHYYTEWMVTYRSIYGHRKEKVTTMTDSVRGGSGIANELPYLRKEDIIESDVMEEKITEQASIEEAFETLRRHYLYRAKSWSVPTIELLASQWVYIPYQLIEKTGRFSKKTKTYLFEPMSNSLDKIDKFPEIYKFIEGKVGKI</sequence>
<organism evidence="1 2">
    <name type="scientific">Natribacillus halophilus</name>
    <dbReference type="NCBI Taxonomy" id="549003"/>
    <lineage>
        <taxon>Bacteria</taxon>
        <taxon>Bacillati</taxon>
        <taxon>Bacillota</taxon>
        <taxon>Bacilli</taxon>
        <taxon>Bacillales</taxon>
        <taxon>Bacillaceae</taxon>
        <taxon>Natribacillus</taxon>
    </lineage>
</organism>
<evidence type="ECO:0000313" key="1">
    <source>
        <dbReference type="EMBL" id="SDI68498.1"/>
    </source>
</evidence>
<dbReference type="Proteomes" id="UP000198853">
    <property type="component" value="Unassembled WGS sequence"/>
</dbReference>
<evidence type="ECO:0000313" key="2">
    <source>
        <dbReference type="Proteomes" id="UP000198853"/>
    </source>
</evidence>
<proteinExistence type="predicted"/>
<protein>
    <submittedName>
        <fullName evidence="1">Uncharacterized protein</fullName>
    </submittedName>
</protein>
<name>A0A1G8MKF5_9BACI</name>
<accession>A0A1G8MKF5</accession>